<dbReference type="PROSITE" id="PS00783">
    <property type="entry name" value="RIBOSOMAL_L13"/>
    <property type="match status" value="1"/>
</dbReference>
<dbReference type="HAMAP" id="MF_01366">
    <property type="entry name" value="Ribosomal_uL13"/>
    <property type="match status" value="1"/>
</dbReference>
<evidence type="ECO:0000313" key="7">
    <source>
        <dbReference type="EMBL" id="CAB5013910.1"/>
    </source>
</evidence>
<evidence type="ECO:0000256" key="3">
    <source>
        <dbReference type="ARBA" id="ARBA00023274"/>
    </source>
</evidence>
<evidence type="ECO:0000313" key="6">
    <source>
        <dbReference type="EMBL" id="CAB4895959.1"/>
    </source>
</evidence>
<evidence type="ECO:0000313" key="5">
    <source>
        <dbReference type="EMBL" id="CAB4596492.1"/>
    </source>
</evidence>
<dbReference type="PIRSF" id="PIRSF002181">
    <property type="entry name" value="Ribosomal_L13"/>
    <property type="match status" value="1"/>
</dbReference>
<dbReference type="GO" id="GO:0003729">
    <property type="term" value="F:mRNA binding"/>
    <property type="evidence" value="ECO:0007669"/>
    <property type="project" value="UniProtKB-ARBA"/>
</dbReference>
<evidence type="ECO:0000256" key="1">
    <source>
        <dbReference type="ARBA" id="ARBA00006227"/>
    </source>
</evidence>
<dbReference type="EMBL" id="CAEZUD010000060">
    <property type="protein sequence ID" value="CAB4596492.1"/>
    <property type="molecule type" value="Genomic_DNA"/>
</dbReference>
<keyword evidence="3" id="KW-0687">Ribonucleoprotein</keyword>
<dbReference type="SUPFAM" id="SSF52161">
    <property type="entry name" value="Ribosomal protein L13"/>
    <property type="match status" value="1"/>
</dbReference>
<dbReference type="FunFam" id="3.90.1180.10:FF:000001">
    <property type="entry name" value="50S ribosomal protein L13"/>
    <property type="match status" value="1"/>
</dbReference>
<dbReference type="GO" id="GO:0022625">
    <property type="term" value="C:cytosolic large ribosomal subunit"/>
    <property type="evidence" value="ECO:0007669"/>
    <property type="project" value="TreeGrafter"/>
</dbReference>
<dbReference type="Gene3D" id="3.90.1180.10">
    <property type="entry name" value="Ribosomal protein L13"/>
    <property type="match status" value="1"/>
</dbReference>
<reference evidence="5" key="1">
    <citation type="submission" date="2020-05" db="EMBL/GenBank/DDBJ databases">
        <authorList>
            <person name="Chiriac C."/>
            <person name="Salcher M."/>
            <person name="Ghai R."/>
            <person name="Kavagutti S V."/>
        </authorList>
    </citation>
    <scope>NUCLEOTIDE SEQUENCE</scope>
</reference>
<dbReference type="NCBIfam" id="TIGR01066">
    <property type="entry name" value="rplM_bact"/>
    <property type="match status" value="1"/>
</dbReference>
<dbReference type="GO" id="GO:0003735">
    <property type="term" value="F:structural constituent of ribosome"/>
    <property type="evidence" value="ECO:0007669"/>
    <property type="project" value="InterPro"/>
</dbReference>
<dbReference type="InterPro" id="IPR036899">
    <property type="entry name" value="Ribosomal_uL13_sf"/>
</dbReference>
<dbReference type="InterPro" id="IPR005823">
    <property type="entry name" value="Ribosomal_uL13_bac-type"/>
</dbReference>
<dbReference type="GO" id="GO:0006412">
    <property type="term" value="P:translation"/>
    <property type="evidence" value="ECO:0007669"/>
    <property type="project" value="InterPro"/>
</dbReference>
<dbReference type="InterPro" id="IPR005822">
    <property type="entry name" value="Ribosomal_uL13"/>
</dbReference>
<evidence type="ECO:0000313" key="4">
    <source>
        <dbReference type="EMBL" id="CAB4537632.1"/>
    </source>
</evidence>
<evidence type="ECO:0000256" key="2">
    <source>
        <dbReference type="ARBA" id="ARBA00022980"/>
    </source>
</evidence>
<dbReference type="Pfam" id="PF00572">
    <property type="entry name" value="Ribosomal_L13"/>
    <property type="match status" value="1"/>
</dbReference>
<name>A0A6J6G549_9ZZZZ</name>
<dbReference type="EMBL" id="CAFBME010000057">
    <property type="protein sequence ID" value="CAB4895959.1"/>
    <property type="molecule type" value="Genomic_DNA"/>
</dbReference>
<dbReference type="EMBL" id="CAFBPI010000030">
    <property type="protein sequence ID" value="CAB5013910.1"/>
    <property type="molecule type" value="Genomic_DNA"/>
</dbReference>
<sequence>MRTFTPKAGDVSRKWHVIDAEGVVLGRLASHAAVLLRGKHKTTFAPHIDMGDFVVVINAEKVVLTGQKAGQKFAHHHSGFPGGMTSIVYSDLLNQDPTRVVEKAILGMIPKNKLGRSVGTKLKVYAGPTHPHAAQNPTAFVFNQVSQIVKK</sequence>
<dbReference type="CDD" id="cd00392">
    <property type="entry name" value="Ribosomal_L13"/>
    <property type="match status" value="1"/>
</dbReference>
<accession>A0A6J6G549</accession>
<dbReference type="EMBL" id="CAEZSC010000051">
    <property type="protein sequence ID" value="CAB4537632.1"/>
    <property type="molecule type" value="Genomic_DNA"/>
</dbReference>
<keyword evidence="2" id="KW-0689">Ribosomal protein</keyword>
<protein>
    <submittedName>
        <fullName evidence="5">Unannotated protein</fullName>
    </submittedName>
</protein>
<proteinExistence type="inferred from homology"/>
<dbReference type="PANTHER" id="PTHR11545:SF2">
    <property type="entry name" value="LARGE RIBOSOMAL SUBUNIT PROTEIN UL13M"/>
    <property type="match status" value="1"/>
</dbReference>
<comment type="similarity">
    <text evidence="1">Belongs to the universal ribosomal protein uL13 family.</text>
</comment>
<dbReference type="GO" id="GO:0017148">
    <property type="term" value="P:negative regulation of translation"/>
    <property type="evidence" value="ECO:0007669"/>
    <property type="project" value="TreeGrafter"/>
</dbReference>
<dbReference type="InterPro" id="IPR023563">
    <property type="entry name" value="Ribosomal_uL13_CS"/>
</dbReference>
<dbReference type="AlphaFoldDB" id="A0A6J6G549"/>
<organism evidence="5">
    <name type="scientific">freshwater metagenome</name>
    <dbReference type="NCBI Taxonomy" id="449393"/>
    <lineage>
        <taxon>unclassified sequences</taxon>
        <taxon>metagenomes</taxon>
        <taxon>ecological metagenomes</taxon>
    </lineage>
</organism>
<dbReference type="PANTHER" id="PTHR11545">
    <property type="entry name" value="RIBOSOMAL PROTEIN L13"/>
    <property type="match status" value="1"/>
</dbReference>
<gene>
    <name evidence="4" type="ORF">UFOPK1380_00862</name>
    <name evidence="5" type="ORF">UFOPK1778_00997</name>
    <name evidence="6" type="ORF">UFOPK3555_00649</name>
    <name evidence="7" type="ORF">UFOPK4095_00621</name>
</gene>